<name>A0ABR3R8F7_9PLEO</name>
<organism evidence="4 5">
    <name type="scientific">Paraconiothyrium brasiliense</name>
    <dbReference type="NCBI Taxonomy" id="300254"/>
    <lineage>
        <taxon>Eukaryota</taxon>
        <taxon>Fungi</taxon>
        <taxon>Dikarya</taxon>
        <taxon>Ascomycota</taxon>
        <taxon>Pezizomycotina</taxon>
        <taxon>Dothideomycetes</taxon>
        <taxon>Pleosporomycetidae</taxon>
        <taxon>Pleosporales</taxon>
        <taxon>Massarineae</taxon>
        <taxon>Didymosphaeriaceae</taxon>
        <taxon>Paraconiothyrium</taxon>
    </lineage>
</organism>
<dbReference type="PANTHER" id="PTHR37019">
    <property type="entry name" value="CHROMOSOME 1, WHOLE GENOME SHOTGUN SEQUENCE"/>
    <property type="match status" value="1"/>
</dbReference>
<feature type="transmembrane region" description="Helical" evidence="2">
    <location>
        <begin position="131"/>
        <end position="155"/>
    </location>
</feature>
<evidence type="ECO:0000313" key="4">
    <source>
        <dbReference type="EMBL" id="KAL1600720.1"/>
    </source>
</evidence>
<dbReference type="InterPro" id="IPR056121">
    <property type="entry name" value="DUF7704"/>
</dbReference>
<dbReference type="Pfam" id="PF24803">
    <property type="entry name" value="DUF7704"/>
    <property type="match status" value="1"/>
</dbReference>
<evidence type="ECO:0000256" key="2">
    <source>
        <dbReference type="SAM" id="Phobius"/>
    </source>
</evidence>
<dbReference type="Proteomes" id="UP001521785">
    <property type="component" value="Unassembled WGS sequence"/>
</dbReference>
<keyword evidence="2" id="KW-0812">Transmembrane</keyword>
<gene>
    <name evidence="4" type="ORF">SLS60_007108</name>
</gene>
<protein>
    <recommendedName>
        <fullName evidence="3">DUF7704 domain-containing protein</fullName>
    </recommendedName>
</protein>
<keyword evidence="5" id="KW-1185">Reference proteome</keyword>
<feature type="transmembrane region" description="Helical" evidence="2">
    <location>
        <begin position="206"/>
        <end position="225"/>
    </location>
</feature>
<comment type="caution">
    <text evidence="4">The sequence shown here is derived from an EMBL/GenBank/DDBJ whole genome shotgun (WGS) entry which is preliminary data.</text>
</comment>
<dbReference type="PANTHER" id="PTHR37019:SF1">
    <property type="entry name" value="EXPERA DOMAIN-CONTAINING PROTEIN"/>
    <property type="match status" value="1"/>
</dbReference>
<feature type="region of interest" description="Disordered" evidence="1">
    <location>
        <begin position="1"/>
        <end position="25"/>
    </location>
</feature>
<feature type="transmembrane region" description="Helical" evidence="2">
    <location>
        <begin position="92"/>
        <end position="111"/>
    </location>
</feature>
<evidence type="ECO:0000256" key="1">
    <source>
        <dbReference type="SAM" id="MobiDB-lite"/>
    </source>
</evidence>
<keyword evidence="2" id="KW-1133">Transmembrane helix</keyword>
<keyword evidence="2" id="KW-0472">Membrane</keyword>
<feature type="transmembrane region" description="Helical" evidence="2">
    <location>
        <begin position="167"/>
        <end position="186"/>
    </location>
</feature>
<feature type="domain" description="DUF7704" evidence="3">
    <location>
        <begin position="84"/>
        <end position="221"/>
    </location>
</feature>
<evidence type="ECO:0000313" key="5">
    <source>
        <dbReference type="Proteomes" id="UP001521785"/>
    </source>
</evidence>
<dbReference type="EMBL" id="JAKJXO020000009">
    <property type="protein sequence ID" value="KAL1600720.1"/>
    <property type="molecule type" value="Genomic_DNA"/>
</dbReference>
<accession>A0ABR3R8F7</accession>
<proteinExistence type="predicted"/>
<evidence type="ECO:0000259" key="3">
    <source>
        <dbReference type="Pfam" id="PF24803"/>
    </source>
</evidence>
<reference evidence="4 5" key="1">
    <citation type="submission" date="2024-02" db="EMBL/GenBank/DDBJ databases">
        <title>De novo assembly and annotation of 12 fungi associated with fruit tree decline syndrome in Ontario, Canada.</title>
        <authorList>
            <person name="Sulman M."/>
            <person name="Ellouze W."/>
            <person name="Ilyukhin E."/>
        </authorList>
    </citation>
    <scope>NUCLEOTIDE SEQUENCE [LARGE SCALE GENOMIC DNA]</scope>
    <source>
        <strain evidence="4 5">M42-189</strain>
    </source>
</reference>
<sequence length="234" mass="25896">MLQIVVSPAHGDQRTKHGNAQQHDHRNCIHTVHLDTHKKPAIAIERRVSASQRACITRVRCGGQPTLTAPVAPVAMTNTSPSPAIPALYRIIYLYIEPVSTLVGAVYAHHFQGTYLQLTHADSAPFGALPLGTSIVLTQLANLYFLLCINEALVLRATTDLKVWKTFLFGLLVADFGHLYSVHQVGSWVYWRFWDWNAIDVGNVPFVYLLAVSRVLFILEVGFGGTRTAAKKKA</sequence>